<dbReference type="Proteomes" id="UP000030680">
    <property type="component" value="Unassembled WGS sequence"/>
</dbReference>
<name>M2W5X8_GALSU</name>
<dbReference type="Gramene" id="EME31176">
    <property type="protein sequence ID" value="EME31176"/>
    <property type="gene ID" value="Gasu_16690"/>
</dbReference>
<accession>M2W5X8</accession>
<evidence type="ECO:0000313" key="1">
    <source>
        <dbReference type="EMBL" id="EME31176.1"/>
    </source>
</evidence>
<sequence>MRKNSLILVQHYNVGYAALQGQYERWQAGSDIILLQNQLWMTYISFACNFEVMQKMKEFYFIITSISSKAPPPPPQLVSENHTHSVQLSFESWLGTSSALVFDCSNTVLIVSTFLDFAERRDKLASISDTYSDQVEESNSASDKNAWKRELKSFQESILFASCGAKETLPTGPYFGQIFSLLV</sequence>
<protein>
    <submittedName>
        <fullName evidence="1">Regulatory associated protein of mTOR</fullName>
        <ecNumber evidence="1">2.7.11.11</ecNumber>
    </submittedName>
</protein>
<reference evidence="2" key="1">
    <citation type="journal article" date="2013" name="Science">
        <title>Gene transfer from bacteria and archaea facilitated evolution of an extremophilic eukaryote.</title>
        <authorList>
            <person name="Schonknecht G."/>
            <person name="Chen W.H."/>
            <person name="Ternes C.M."/>
            <person name="Barbier G.G."/>
            <person name="Shrestha R.P."/>
            <person name="Stanke M."/>
            <person name="Brautigam A."/>
            <person name="Baker B.J."/>
            <person name="Banfield J.F."/>
            <person name="Garavito R.M."/>
            <person name="Carr K."/>
            <person name="Wilkerson C."/>
            <person name="Rensing S.A."/>
            <person name="Gagneul D."/>
            <person name="Dickenson N.E."/>
            <person name="Oesterhelt C."/>
            <person name="Lercher M.J."/>
            <person name="Weber A.P."/>
        </authorList>
    </citation>
    <scope>NUCLEOTIDE SEQUENCE [LARGE SCALE GENOMIC DNA]</scope>
    <source>
        <strain evidence="2">074W</strain>
    </source>
</reference>
<dbReference type="RefSeq" id="XP_005707696.1">
    <property type="nucleotide sequence ID" value="XM_005707639.1"/>
</dbReference>
<organism evidence="1 2">
    <name type="scientific">Galdieria sulphuraria</name>
    <name type="common">Red alga</name>
    <dbReference type="NCBI Taxonomy" id="130081"/>
    <lineage>
        <taxon>Eukaryota</taxon>
        <taxon>Rhodophyta</taxon>
        <taxon>Bangiophyceae</taxon>
        <taxon>Galdieriales</taxon>
        <taxon>Galdieriaceae</taxon>
        <taxon>Galdieria</taxon>
    </lineage>
</organism>
<keyword evidence="1" id="KW-0808">Transferase</keyword>
<dbReference type="EC" id="2.7.11.11" evidence="1"/>
<dbReference type="GeneID" id="17089846"/>
<gene>
    <name evidence="1" type="ORF">Gasu_16690</name>
</gene>
<dbReference type="AlphaFoldDB" id="M2W5X8"/>
<dbReference type="OrthoDB" id="10262360at2759"/>
<evidence type="ECO:0000313" key="2">
    <source>
        <dbReference type="Proteomes" id="UP000030680"/>
    </source>
</evidence>
<keyword evidence="2" id="KW-1185">Reference proteome</keyword>
<dbReference type="STRING" id="130081.M2W5X8"/>
<dbReference type="KEGG" id="gsl:Gasu_16690"/>
<proteinExistence type="predicted"/>
<dbReference type="EMBL" id="KB454494">
    <property type="protein sequence ID" value="EME31176.1"/>
    <property type="molecule type" value="Genomic_DNA"/>
</dbReference>
<dbReference type="GO" id="GO:0004691">
    <property type="term" value="F:cAMP-dependent protein kinase activity"/>
    <property type="evidence" value="ECO:0007669"/>
    <property type="project" value="UniProtKB-EC"/>
</dbReference>